<reference evidence="2 3" key="1">
    <citation type="submission" date="2014-07" db="EMBL/GenBank/DDBJ databases">
        <title>Draft genome sequence of Thalassospira tepidiphila 1-1B.</title>
        <authorList>
            <person name="Lai Q."/>
            <person name="Shao Z."/>
        </authorList>
    </citation>
    <scope>NUCLEOTIDE SEQUENCE [LARGE SCALE GENOMIC DNA]</scope>
    <source>
        <strain evidence="2 3">MCCC 1A03514</strain>
    </source>
</reference>
<evidence type="ECO:0000313" key="3">
    <source>
        <dbReference type="Proteomes" id="UP000094009"/>
    </source>
</evidence>
<gene>
    <name evidence="2" type="ORF">TH4_16915</name>
</gene>
<sequence>MSDIITDRLIIRPFVEADAAELFEYISNPRVNCFMDDKVTTLEQAKAKARKRAKDKTCLAVCLKETGALIGELLLHHDGPEQADTFSVGWNFNEKVEGKGYASESTQALFEHLFTQRDARRLYAYVEDNNFKSQKLCEKLGMRKEACFEEFISFVNNPDGTPKYENTFVYAILKKEWQRAGTPKSPTN</sequence>
<dbReference type="SUPFAM" id="SSF55729">
    <property type="entry name" value="Acyl-CoA N-acyltransferases (Nat)"/>
    <property type="match status" value="1"/>
</dbReference>
<feature type="domain" description="N-acetyltransferase" evidence="1">
    <location>
        <begin position="9"/>
        <end position="176"/>
    </location>
</feature>
<dbReference type="Proteomes" id="UP000094009">
    <property type="component" value="Unassembled WGS sequence"/>
</dbReference>
<comment type="caution">
    <text evidence="2">The sequence shown here is derived from an EMBL/GenBank/DDBJ whole genome shotgun (WGS) entry which is preliminary data.</text>
</comment>
<keyword evidence="2" id="KW-0808">Transferase</keyword>
<dbReference type="InterPro" id="IPR051531">
    <property type="entry name" value="N-acetyltransferase"/>
</dbReference>
<dbReference type="GO" id="GO:0016747">
    <property type="term" value="F:acyltransferase activity, transferring groups other than amino-acyl groups"/>
    <property type="evidence" value="ECO:0007669"/>
    <property type="project" value="InterPro"/>
</dbReference>
<dbReference type="PROSITE" id="PS51186">
    <property type="entry name" value="GNAT"/>
    <property type="match status" value="1"/>
</dbReference>
<dbReference type="EMBL" id="JPVZ01000008">
    <property type="protein sequence ID" value="OAZ08633.1"/>
    <property type="molecule type" value="Genomic_DNA"/>
</dbReference>
<protein>
    <submittedName>
        <fullName evidence="2">GCN5 family acetyltransferase</fullName>
    </submittedName>
</protein>
<name>A0A853KW71_9PROT</name>
<accession>A0A853KW71</accession>
<dbReference type="AlphaFoldDB" id="A0A853KW71"/>
<organism evidence="2 3">
    <name type="scientific">Thalassospira tepidiphila MCCC 1A03514</name>
    <dbReference type="NCBI Taxonomy" id="1177930"/>
    <lineage>
        <taxon>Bacteria</taxon>
        <taxon>Pseudomonadati</taxon>
        <taxon>Pseudomonadota</taxon>
        <taxon>Alphaproteobacteria</taxon>
        <taxon>Rhodospirillales</taxon>
        <taxon>Thalassospiraceae</taxon>
        <taxon>Thalassospira</taxon>
    </lineage>
</organism>
<dbReference type="Pfam" id="PF13302">
    <property type="entry name" value="Acetyltransf_3"/>
    <property type="match status" value="1"/>
</dbReference>
<dbReference type="RefSeq" id="WP_064781960.1">
    <property type="nucleotide sequence ID" value="NZ_JPVZ01000008.1"/>
</dbReference>
<evidence type="ECO:0000259" key="1">
    <source>
        <dbReference type="PROSITE" id="PS51186"/>
    </source>
</evidence>
<dbReference type="InterPro" id="IPR000182">
    <property type="entry name" value="GNAT_dom"/>
</dbReference>
<proteinExistence type="predicted"/>
<evidence type="ECO:0000313" key="2">
    <source>
        <dbReference type="EMBL" id="OAZ08633.1"/>
    </source>
</evidence>
<dbReference type="Gene3D" id="3.40.630.30">
    <property type="match status" value="1"/>
</dbReference>
<dbReference type="InterPro" id="IPR016181">
    <property type="entry name" value="Acyl_CoA_acyltransferase"/>
</dbReference>
<dbReference type="PANTHER" id="PTHR43792:SF1">
    <property type="entry name" value="N-ACETYLTRANSFERASE DOMAIN-CONTAINING PROTEIN"/>
    <property type="match status" value="1"/>
</dbReference>
<dbReference type="PANTHER" id="PTHR43792">
    <property type="entry name" value="GNAT FAMILY, PUTATIVE (AFU_ORTHOLOGUE AFUA_3G00765)-RELATED-RELATED"/>
    <property type="match status" value="1"/>
</dbReference>